<evidence type="ECO:0000313" key="4">
    <source>
        <dbReference type="Proteomes" id="UP001055439"/>
    </source>
</evidence>
<dbReference type="InterPro" id="IPR050942">
    <property type="entry name" value="F-box_BR-signaling"/>
</dbReference>
<name>A0A9E7KDK8_9LILI</name>
<accession>A0A9E7KDK8</accession>
<dbReference type="InterPro" id="IPR005174">
    <property type="entry name" value="KIB1-4_b-propeller"/>
</dbReference>
<keyword evidence="4" id="KW-1185">Reference proteome</keyword>
<dbReference type="SUPFAM" id="SSF50965">
    <property type="entry name" value="Galactose oxidase, central domain"/>
    <property type="match status" value="1"/>
</dbReference>
<feature type="domain" description="KIB1-4 beta-propeller" evidence="2">
    <location>
        <begin position="83"/>
        <end position="315"/>
    </location>
</feature>
<dbReference type="Proteomes" id="UP001055439">
    <property type="component" value="Chromosome 6"/>
</dbReference>
<proteinExistence type="predicted"/>
<dbReference type="PANTHER" id="PTHR44259">
    <property type="entry name" value="OS07G0183000 PROTEIN-RELATED"/>
    <property type="match status" value="1"/>
</dbReference>
<dbReference type="AlphaFoldDB" id="A0A9E7KDK8"/>
<organism evidence="3 4">
    <name type="scientific">Musa troglodytarum</name>
    <name type="common">fe'i banana</name>
    <dbReference type="NCBI Taxonomy" id="320322"/>
    <lineage>
        <taxon>Eukaryota</taxon>
        <taxon>Viridiplantae</taxon>
        <taxon>Streptophyta</taxon>
        <taxon>Embryophyta</taxon>
        <taxon>Tracheophyta</taxon>
        <taxon>Spermatophyta</taxon>
        <taxon>Magnoliopsida</taxon>
        <taxon>Liliopsida</taxon>
        <taxon>Zingiberales</taxon>
        <taxon>Musaceae</taxon>
        <taxon>Musa</taxon>
    </lineage>
</organism>
<evidence type="ECO:0000313" key="3">
    <source>
        <dbReference type="EMBL" id="URE11915.1"/>
    </source>
</evidence>
<dbReference type="OrthoDB" id="586335at2759"/>
<evidence type="ECO:0000259" key="1">
    <source>
        <dbReference type="Pfam" id="PF00646"/>
    </source>
</evidence>
<dbReference type="EMBL" id="CP097508">
    <property type="protein sequence ID" value="URE11915.1"/>
    <property type="molecule type" value="Genomic_DNA"/>
</dbReference>
<reference evidence="3" key="1">
    <citation type="submission" date="2022-05" db="EMBL/GenBank/DDBJ databases">
        <title>The Musa troglodytarum L. genome provides insights into the mechanism of non-climacteric behaviour and enrichment of carotenoids.</title>
        <authorList>
            <person name="Wang J."/>
        </authorList>
    </citation>
    <scope>NUCLEOTIDE SEQUENCE</scope>
    <source>
        <tissue evidence="3">Leaf</tissue>
    </source>
</reference>
<dbReference type="Pfam" id="PF03478">
    <property type="entry name" value="Beta-prop_KIB1-4"/>
    <property type="match status" value="1"/>
</dbReference>
<gene>
    <name evidence="3" type="ORF">MUK42_24439</name>
</gene>
<dbReference type="PANTHER" id="PTHR44259:SF114">
    <property type="entry name" value="OS06G0707300 PROTEIN"/>
    <property type="match status" value="1"/>
</dbReference>
<dbReference type="InterPro" id="IPR001810">
    <property type="entry name" value="F-box_dom"/>
</dbReference>
<evidence type="ECO:0000259" key="2">
    <source>
        <dbReference type="Pfam" id="PF03478"/>
    </source>
</evidence>
<protein>
    <submittedName>
        <fullName evidence="3">F-box Kelch-repeat protein</fullName>
    </submittedName>
</protein>
<sequence>MIAKNKKRKEKEWKDKGITKYISIDIIESVLMHMNPKDAMRLSTICKEWKATTQQCDPTMHKTPWLLNVVNSNYFLHSTIDKDMSFTIKIPNIPPRKLCNWGCFHGWLVLEHHRFSLYNPFTRVRLDLPRHKHGIMDFRYMSSAPTNPDCVILVSHINDLYIWRPGDKTWIIQQNMNVIDYRSILNFQGKFYALDYYTGNLVCFQVAPFRIKIMDVPPPTEFYRVLRRWIYLVESCGELLLVCLIFNLNTSKVYIFKLDFENKTWIKVKSLGDRALFLSGNHCDQHGISISACETGYHRSIYLIDWLSKYVYIMRNRKIKRIYKGLQSDCIPLGSLQVNVEIENNCCIS</sequence>
<dbReference type="Pfam" id="PF00646">
    <property type="entry name" value="F-box"/>
    <property type="match status" value="1"/>
</dbReference>
<feature type="domain" description="F-box" evidence="1">
    <location>
        <begin position="24"/>
        <end position="54"/>
    </location>
</feature>
<dbReference type="InterPro" id="IPR011043">
    <property type="entry name" value="Gal_Oxase/kelch_b-propeller"/>
</dbReference>